<dbReference type="Pfam" id="PF07690">
    <property type="entry name" value="MFS_1"/>
    <property type="match status" value="1"/>
</dbReference>
<dbReference type="InterPro" id="IPR011701">
    <property type="entry name" value="MFS"/>
</dbReference>
<keyword evidence="2 6" id="KW-0812">Transmembrane</keyword>
<organism evidence="8 9">
    <name type="scientific">Nocardia sputorum</name>
    <dbReference type="NCBI Taxonomy" id="2984338"/>
    <lineage>
        <taxon>Bacteria</taxon>
        <taxon>Bacillati</taxon>
        <taxon>Actinomycetota</taxon>
        <taxon>Actinomycetes</taxon>
        <taxon>Mycobacteriales</taxon>
        <taxon>Nocardiaceae</taxon>
        <taxon>Nocardia</taxon>
    </lineage>
</organism>
<feature type="transmembrane region" description="Helical" evidence="6">
    <location>
        <begin position="348"/>
        <end position="369"/>
    </location>
</feature>
<keyword evidence="4 6" id="KW-0472">Membrane</keyword>
<evidence type="ECO:0000259" key="7">
    <source>
        <dbReference type="PROSITE" id="PS50850"/>
    </source>
</evidence>
<keyword evidence="9" id="KW-1185">Reference proteome</keyword>
<dbReference type="Gene3D" id="1.20.1250.20">
    <property type="entry name" value="MFS general substrate transporter like domains"/>
    <property type="match status" value="1"/>
</dbReference>
<keyword evidence="3 6" id="KW-1133">Transmembrane helix</keyword>
<feature type="domain" description="Major facilitator superfamily (MFS) profile" evidence="7">
    <location>
        <begin position="15"/>
        <end position="396"/>
    </location>
</feature>
<feature type="transmembrane region" description="Helical" evidence="6">
    <location>
        <begin position="92"/>
        <end position="118"/>
    </location>
</feature>
<feature type="transmembrane region" description="Helical" evidence="6">
    <location>
        <begin position="375"/>
        <end position="392"/>
    </location>
</feature>
<feature type="transmembrane region" description="Helical" evidence="6">
    <location>
        <begin position="172"/>
        <end position="205"/>
    </location>
</feature>
<feature type="transmembrane region" description="Helical" evidence="6">
    <location>
        <begin position="309"/>
        <end position="327"/>
    </location>
</feature>
<dbReference type="RefSeq" id="WP_281873299.1">
    <property type="nucleotide sequence ID" value="NZ_AP026978.1"/>
</dbReference>
<comment type="subcellular location">
    <subcellularLocation>
        <location evidence="1">Cell membrane</location>
        <topology evidence="1">Multi-pass membrane protein</topology>
    </subcellularLocation>
</comment>
<dbReference type="SUPFAM" id="SSF103473">
    <property type="entry name" value="MFS general substrate transporter"/>
    <property type="match status" value="1"/>
</dbReference>
<evidence type="ECO:0000256" key="3">
    <source>
        <dbReference type="ARBA" id="ARBA00022989"/>
    </source>
</evidence>
<dbReference type="Proteomes" id="UP001317870">
    <property type="component" value="Chromosome"/>
</dbReference>
<feature type="region of interest" description="Disordered" evidence="5">
    <location>
        <begin position="396"/>
        <end position="424"/>
    </location>
</feature>
<proteinExistence type="predicted"/>
<accession>A0ABN6U621</accession>
<dbReference type="PANTHER" id="PTHR42910">
    <property type="entry name" value="TRANSPORTER SCO4007-RELATED"/>
    <property type="match status" value="1"/>
</dbReference>
<feature type="transmembrane region" description="Helical" evidence="6">
    <location>
        <begin position="48"/>
        <end position="72"/>
    </location>
</feature>
<feature type="transmembrane region" description="Helical" evidence="6">
    <location>
        <begin position="285"/>
        <end position="303"/>
    </location>
</feature>
<feature type="compositionally biased region" description="Polar residues" evidence="5">
    <location>
        <begin position="402"/>
        <end position="412"/>
    </location>
</feature>
<dbReference type="PROSITE" id="PS50850">
    <property type="entry name" value="MFS"/>
    <property type="match status" value="1"/>
</dbReference>
<evidence type="ECO:0000313" key="8">
    <source>
        <dbReference type="EMBL" id="BDU00456.1"/>
    </source>
</evidence>
<reference evidence="8 9" key="1">
    <citation type="submission" date="2022-11" db="EMBL/GenBank/DDBJ databases">
        <title>Genome Sequencing of Nocardia sp. ON39_IFM12276 and assembly.</title>
        <authorList>
            <person name="Shimojima M."/>
            <person name="Toyokawa M."/>
            <person name="Uesaka K."/>
        </authorList>
    </citation>
    <scope>NUCLEOTIDE SEQUENCE [LARGE SCALE GENOMIC DNA]</scope>
    <source>
        <strain evidence="8 9">IFM 12276</strain>
    </source>
</reference>
<feature type="transmembrane region" description="Helical" evidence="6">
    <location>
        <begin position="18"/>
        <end position="36"/>
    </location>
</feature>
<name>A0ABN6U621_9NOCA</name>
<dbReference type="InterPro" id="IPR036259">
    <property type="entry name" value="MFS_trans_sf"/>
</dbReference>
<evidence type="ECO:0000313" key="9">
    <source>
        <dbReference type="Proteomes" id="UP001317870"/>
    </source>
</evidence>
<dbReference type="PANTHER" id="PTHR42910:SF1">
    <property type="entry name" value="MAJOR FACILITATOR SUPERFAMILY (MFS) PROFILE DOMAIN-CONTAINING PROTEIN"/>
    <property type="match status" value="1"/>
</dbReference>
<evidence type="ECO:0000256" key="1">
    <source>
        <dbReference type="ARBA" id="ARBA00004651"/>
    </source>
</evidence>
<dbReference type="InterPro" id="IPR020846">
    <property type="entry name" value="MFS_dom"/>
</dbReference>
<evidence type="ECO:0000256" key="6">
    <source>
        <dbReference type="SAM" id="Phobius"/>
    </source>
</evidence>
<feature type="transmembrane region" description="Helical" evidence="6">
    <location>
        <begin position="226"/>
        <end position="244"/>
    </location>
</feature>
<evidence type="ECO:0000256" key="2">
    <source>
        <dbReference type="ARBA" id="ARBA00022692"/>
    </source>
</evidence>
<protein>
    <submittedName>
        <fullName evidence="8">MFS transporter</fullName>
    </submittedName>
</protein>
<dbReference type="EMBL" id="AP026978">
    <property type="protein sequence ID" value="BDU00456.1"/>
    <property type="molecule type" value="Genomic_DNA"/>
</dbReference>
<sequence>METDPTPDAQGAALRTPVVWFMALAAALGTATIYPLQPAIAEVAGSLHASLTVVGTALACGSLGYLVGLALLVPLVDRFPPRRVLSAQFGTLAIALAAGAMVGSAWLLGLVVGLIGAGSSVGAQLSSIAGRLAQPRRRASVLGVVTAGISAGILAGRIVGGWMTDAISWRGTLFAFAVACAVVAVTAWFTLPAVAGNATGGYLATVRGLPGLHGRYPTLRLAAGRGALWFFAFCTIWAGLPVALSQPPFSYSPERIGLYAFAGLLGVAATRISGAWTDRIGARRVIVIGLVLAIAASAALGAFLSNTVVTLVCLGLFDAGLFAAQVANQSTVLAIDPGAPARFNSAYMIVYFIGGSFGAASGAAAVGWFGWPATAALAAAAIAAAMAVTLTTPRTGSALRAPTSSDAESAGSTEVAPSAPVEVPGRTRRSASAVLVAIRYHSAAHAIAYGCRRRNGRCCRFGHG</sequence>
<evidence type="ECO:0000256" key="5">
    <source>
        <dbReference type="SAM" id="MobiDB-lite"/>
    </source>
</evidence>
<evidence type="ECO:0000256" key="4">
    <source>
        <dbReference type="ARBA" id="ARBA00023136"/>
    </source>
</evidence>
<feature type="transmembrane region" description="Helical" evidence="6">
    <location>
        <begin position="256"/>
        <end position="273"/>
    </location>
</feature>
<gene>
    <name evidence="8" type="ORF">IFM12276_34840</name>
</gene>
<feature type="transmembrane region" description="Helical" evidence="6">
    <location>
        <begin position="139"/>
        <end position="160"/>
    </location>
</feature>